<evidence type="ECO:0000313" key="3">
    <source>
        <dbReference type="Proteomes" id="UP001168821"/>
    </source>
</evidence>
<evidence type="ECO:0000256" key="1">
    <source>
        <dbReference type="SAM" id="MobiDB-lite"/>
    </source>
</evidence>
<protein>
    <submittedName>
        <fullName evidence="2">Uncharacterized protein</fullName>
    </submittedName>
</protein>
<dbReference type="EMBL" id="JALNTZ010000005">
    <property type="protein sequence ID" value="KAJ3651445.1"/>
    <property type="molecule type" value="Genomic_DNA"/>
</dbReference>
<gene>
    <name evidence="2" type="ORF">Zmor_017488</name>
</gene>
<name>A0AA38I934_9CUCU</name>
<reference evidence="2" key="1">
    <citation type="journal article" date="2023" name="G3 (Bethesda)">
        <title>Whole genome assemblies of Zophobas morio and Tenebrio molitor.</title>
        <authorList>
            <person name="Kaur S."/>
            <person name="Stinson S.A."/>
            <person name="diCenzo G.C."/>
        </authorList>
    </citation>
    <scope>NUCLEOTIDE SEQUENCE</scope>
    <source>
        <strain evidence="2">QUZm001</strain>
    </source>
</reference>
<keyword evidence="3" id="KW-1185">Reference proteome</keyword>
<organism evidence="2 3">
    <name type="scientific">Zophobas morio</name>
    <dbReference type="NCBI Taxonomy" id="2755281"/>
    <lineage>
        <taxon>Eukaryota</taxon>
        <taxon>Metazoa</taxon>
        <taxon>Ecdysozoa</taxon>
        <taxon>Arthropoda</taxon>
        <taxon>Hexapoda</taxon>
        <taxon>Insecta</taxon>
        <taxon>Pterygota</taxon>
        <taxon>Neoptera</taxon>
        <taxon>Endopterygota</taxon>
        <taxon>Coleoptera</taxon>
        <taxon>Polyphaga</taxon>
        <taxon>Cucujiformia</taxon>
        <taxon>Tenebrionidae</taxon>
        <taxon>Zophobas</taxon>
    </lineage>
</organism>
<evidence type="ECO:0000313" key="2">
    <source>
        <dbReference type="EMBL" id="KAJ3651445.1"/>
    </source>
</evidence>
<proteinExistence type="predicted"/>
<sequence length="101" mass="11463">MQIFAVIPICRKRRKGRHPPRGTEFLPPPRRSTPHIYFATPPKFPQTRPTSHGATPFQGHAGRIGARSRAFKVNVGSVRCSRVWVLVRQWSLGFSCIRSSK</sequence>
<comment type="caution">
    <text evidence="2">The sequence shown here is derived from an EMBL/GenBank/DDBJ whole genome shotgun (WGS) entry which is preliminary data.</text>
</comment>
<dbReference type="AlphaFoldDB" id="A0AA38I934"/>
<dbReference type="Proteomes" id="UP001168821">
    <property type="component" value="Unassembled WGS sequence"/>
</dbReference>
<feature type="region of interest" description="Disordered" evidence="1">
    <location>
        <begin position="14"/>
        <end position="34"/>
    </location>
</feature>
<accession>A0AA38I934</accession>